<dbReference type="Pfam" id="PF05939">
    <property type="entry name" value="Phage_min_tail"/>
    <property type="match status" value="1"/>
</dbReference>
<protein>
    <submittedName>
        <fullName evidence="2">COG4718 Phage-related protein</fullName>
    </submittedName>
</protein>
<name>A0A6J7XAD8_9CAUD</name>
<accession>A0A6J7XAD8</accession>
<gene>
    <name evidence="2" type="ORF">UFOVP1516_82</name>
    <name evidence="1" type="ORF">UFOVP887_53</name>
</gene>
<organism evidence="2">
    <name type="scientific">uncultured Caudovirales phage</name>
    <dbReference type="NCBI Taxonomy" id="2100421"/>
    <lineage>
        <taxon>Viruses</taxon>
        <taxon>Duplodnaviria</taxon>
        <taxon>Heunggongvirae</taxon>
        <taxon>Uroviricota</taxon>
        <taxon>Caudoviricetes</taxon>
        <taxon>Peduoviridae</taxon>
        <taxon>Maltschvirus</taxon>
        <taxon>Maltschvirus maltsch</taxon>
    </lineage>
</organism>
<proteinExistence type="predicted"/>
<evidence type="ECO:0000313" key="2">
    <source>
        <dbReference type="EMBL" id="CAB5226960.1"/>
    </source>
</evidence>
<reference evidence="2" key="1">
    <citation type="submission" date="2020-05" db="EMBL/GenBank/DDBJ databases">
        <authorList>
            <person name="Chiriac C."/>
            <person name="Salcher M."/>
            <person name="Ghai R."/>
            <person name="Kavagutti S V."/>
        </authorList>
    </citation>
    <scope>NUCLEOTIDE SEQUENCE</scope>
</reference>
<sequence length="115" mass="12890">MPQAMPLTTKISENSSKTSNYRTLSSKFGDGYAQRAPDGINSKVDVWDLKWSPLNLTDRNTVVTILDLVGGWDYINWLPPGESVSKKFVINGGYSESYVSSYYNISVKLEQVFNV</sequence>
<dbReference type="EMBL" id="LR798364">
    <property type="protein sequence ID" value="CAB5226960.1"/>
    <property type="molecule type" value="Genomic_DNA"/>
</dbReference>
<dbReference type="EMBL" id="LR796837">
    <property type="protein sequence ID" value="CAB4169169.1"/>
    <property type="molecule type" value="Genomic_DNA"/>
</dbReference>
<evidence type="ECO:0000313" key="1">
    <source>
        <dbReference type="EMBL" id="CAB4169169.1"/>
    </source>
</evidence>
<dbReference type="InterPro" id="IPR010265">
    <property type="entry name" value="Phage_lambda_TipM"/>
</dbReference>